<protein>
    <recommendedName>
        <fullName evidence="2">Large catalase C-terminal domain-containing protein</fullName>
    </recommendedName>
</protein>
<evidence type="ECO:0000313" key="4">
    <source>
        <dbReference type="Proteomes" id="UP001240447"/>
    </source>
</evidence>
<dbReference type="InterPro" id="IPR029062">
    <property type="entry name" value="Class_I_gatase-like"/>
</dbReference>
<evidence type="ECO:0000256" key="1">
    <source>
        <dbReference type="SAM" id="MobiDB-lite"/>
    </source>
</evidence>
<gene>
    <name evidence="3" type="ORF">J2S59_003779</name>
</gene>
<dbReference type="InterPro" id="IPR041399">
    <property type="entry name" value="Catalase_large_C"/>
</dbReference>
<dbReference type="EMBL" id="JAUSQM010000001">
    <property type="protein sequence ID" value="MDP9823970.1"/>
    <property type="molecule type" value="Genomic_DNA"/>
</dbReference>
<feature type="domain" description="Large catalase C-terminal" evidence="2">
    <location>
        <begin position="17"/>
        <end position="89"/>
    </location>
</feature>
<reference evidence="3 4" key="1">
    <citation type="submission" date="2023-07" db="EMBL/GenBank/DDBJ databases">
        <title>Sequencing the genomes of 1000 actinobacteria strains.</title>
        <authorList>
            <person name="Klenk H.-P."/>
        </authorList>
    </citation>
    <scope>NUCLEOTIDE SEQUENCE [LARGE SCALE GENOMIC DNA]</scope>
    <source>
        <strain evidence="3 4">GD13</strain>
    </source>
</reference>
<name>A0ABT9NVW5_9ACTN</name>
<evidence type="ECO:0000259" key="2">
    <source>
        <dbReference type="Pfam" id="PF18011"/>
    </source>
</evidence>
<feature type="region of interest" description="Disordered" evidence="1">
    <location>
        <begin position="1"/>
        <end position="24"/>
    </location>
</feature>
<sequence length="95" mass="10312">MLSAPSRAATAPFDARDLADPSSPLDPRVRLLVEECFRHSKPIVGWGAGADLLRSFRLEQVPGVVAATSADQVTEEVLAMLAKHRVWEREEGSTA</sequence>
<keyword evidence="4" id="KW-1185">Reference proteome</keyword>
<dbReference type="Pfam" id="PF18011">
    <property type="entry name" value="Catalase_C"/>
    <property type="match status" value="1"/>
</dbReference>
<proteinExistence type="predicted"/>
<comment type="caution">
    <text evidence="3">The sequence shown here is derived from an EMBL/GenBank/DDBJ whole genome shotgun (WGS) entry which is preliminary data.</text>
</comment>
<dbReference type="Proteomes" id="UP001240447">
    <property type="component" value="Unassembled WGS sequence"/>
</dbReference>
<organism evidence="3 4">
    <name type="scientific">Nocardioides massiliensis</name>
    <dbReference type="NCBI Taxonomy" id="1325935"/>
    <lineage>
        <taxon>Bacteria</taxon>
        <taxon>Bacillati</taxon>
        <taxon>Actinomycetota</taxon>
        <taxon>Actinomycetes</taxon>
        <taxon>Propionibacteriales</taxon>
        <taxon>Nocardioidaceae</taxon>
        <taxon>Nocardioides</taxon>
    </lineage>
</organism>
<evidence type="ECO:0000313" key="3">
    <source>
        <dbReference type="EMBL" id="MDP9823970.1"/>
    </source>
</evidence>
<accession>A0ABT9NVW5</accession>
<dbReference type="Gene3D" id="3.40.50.880">
    <property type="match status" value="1"/>
</dbReference>